<dbReference type="GO" id="GO:0071555">
    <property type="term" value="P:cell wall organization"/>
    <property type="evidence" value="ECO:0007669"/>
    <property type="project" value="UniProtKB-KW"/>
</dbReference>
<dbReference type="GO" id="GO:0009002">
    <property type="term" value="F:serine-type D-Ala-D-Ala carboxypeptidase activity"/>
    <property type="evidence" value="ECO:0007669"/>
    <property type="project" value="UniProtKB-EC"/>
</dbReference>
<dbReference type="OrthoDB" id="9791132at2"/>
<organism evidence="17 18">
    <name type="scientific">Cytobacillus praedii</name>
    <dbReference type="NCBI Taxonomy" id="1742358"/>
    <lineage>
        <taxon>Bacteria</taxon>
        <taxon>Bacillati</taxon>
        <taxon>Bacillota</taxon>
        <taxon>Bacilli</taxon>
        <taxon>Bacillales</taxon>
        <taxon>Bacillaceae</taxon>
        <taxon>Cytobacillus</taxon>
    </lineage>
</organism>
<dbReference type="EMBL" id="SJTH01000004">
    <property type="protein sequence ID" value="TCJ05572.1"/>
    <property type="molecule type" value="Genomic_DNA"/>
</dbReference>
<evidence type="ECO:0000313" key="18">
    <source>
        <dbReference type="Proteomes" id="UP000293846"/>
    </source>
</evidence>
<evidence type="ECO:0000256" key="15">
    <source>
        <dbReference type="RuleBase" id="RU004016"/>
    </source>
</evidence>
<dbReference type="STRING" id="1742358.GCA_001439605_04974"/>
<evidence type="ECO:0000313" key="17">
    <source>
        <dbReference type="EMBL" id="TCJ05572.1"/>
    </source>
</evidence>
<keyword evidence="18" id="KW-1185">Reference proteome</keyword>
<dbReference type="Pfam" id="PF00768">
    <property type="entry name" value="Peptidase_S11"/>
    <property type="match status" value="1"/>
</dbReference>
<dbReference type="Proteomes" id="UP000293846">
    <property type="component" value="Unassembled WGS sequence"/>
</dbReference>
<keyword evidence="6" id="KW-0645">Protease</keyword>
<feature type="domain" description="Peptidase S11 D-Ala-D-Ala carboxypeptidase A C-terminal" evidence="16">
    <location>
        <begin position="284"/>
        <end position="375"/>
    </location>
</feature>
<dbReference type="PANTHER" id="PTHR21581:SF6">
    <property type="entry name" value="TRAFFICKING PROTEIN PARTICLE COMPLEX SUBUNIT 12"/>
    <property type="match status" value="1"/>
</dbReference>
<dbReference type="InterPro" id="IPR018044">
    <property type="entry name" value="Peptidase_S11"/>
</dbReference>
<feature type="active site" evidence="13">
    <location>
        <position position="128"/>
    </location>
</feature>
<evidence type="ECO:0000256" key="7">
    <source>
        <dbReference type="ARBA" id="ARBA00022729"/>
    </source>
</evidence>
<keyword evidence="8" id="KW-0378">Hydrolase</keyword>
<evidence type="ECO:0000256" key="2">
    <source>
        <dbReference type="ARBA" id="ARBA00004752"/>
    </source>
</evidence>
<evidence type="ECO:0000256" key="11">
    <source>
        <dbReference type="ARBA" id="ARBA00023316"/>
    </source>
</evidence>
<name>A0A4R1B2Q5_9BACI</name>
<comment type="pathway">
    <text evidence="2">Cell wall biogenesis; peptidoglycan biosynthesis.</text>
</comment>
<keyword evidence="9" id="KW-0133">Cell shape</keyword>
<dbReference type="PRINTS" id="PR00725">
    <property type="entry name" value="DADACBPTASE1"/>
</dbReference>
<dbReference type="InterPro" id="IPR012907">
    <property type="entry name" value="Peptidase_S11_C"/>
</dbReference>
<feature type="active site" description="Proton acceptor" evidence="13">
    <location>
        <position position="71"/>
    </location>
</feature>
<comment type="catalytic activity">
    <reaction evidence="12">
        <text>Preferential cleavage: (Ac)2-L-Lys-D-Ala-|-D-Ala. Also transpeptidation of peptidyl-alanyl moieties that are N-acyl substituents of D-alanine.</text>
        <dbReference type="EC" id="3.4.16.4"/>
    </reaction>
</comment>
<keyword evidence="7" id="KW-0732">Signal</keyword>
<keyword evidence="10" id="KW-0573">Peptidoglycan synthesis</keyword>
<dbReference type="GO" id="GO:0009252">
    <property type="term" value="P:peptidoglycan biosynthetic process"/>
    <property type="evidence" value="ECO:0007669"/>
    <property type="project" value="UniProtKB-UniPathway"/>
</dbReference>
<evidence type="ECO:0000256" key="10">
    <source>
        <dbReference type="ARBA" id="ARBA00022984"/>
    </source>
</evidence>
<dbReference type="SUPFAM" id="SSF56601">
    <property type="entry name" value="beta-lactamase/transpeptidase-like"/>
    <property type="match status" value="1"/>
</dbReference>
<evidence type="ECO:0000256" key="13">
    <source>
        <dbReference type="PIRSR" id="PIRSR618044-1"/>
    </source>
</evidence>
<proteinExistence type="inferred from homology"/>
<dbReference type="Gene3D" id="2.60.410.10">
    <property type="entry name" value="D-Ala-D-Ala carboxypeptidase, C-terminal domain"/>
    <property type="match status" value="1"/>
</dbReference>
<gene>
    <name evidence="17" type="ORF">E0Y62_05355</name>
</gene>
<feature type="active site" description="Acyl-ester intermediate" evidence="13">
    <location>
        <position position="68"/>
    </location>
</feature>
<evidence type="ECO:0000256" key="4">
    <source>
        <dbReference type="ARBA" id="ARBA00012448"/>
    </source>
</evidence>
<feature type="binding site" evidence="14">
    <location>
        <position position="234"/>
    </location>
    <ligand>
        <name>substrate</name>
    </ligand>
</feature>
<dbReference type="InterPro" id="IPR037167">
    <property type="entry name" value="Peptidase_S11_C_sf"/>
</dbReference>
<dbReference type="Gene3D" id="3.40.710.10">
    <property type="entry name" value="DD-peptidase/beta-lactamase superfamily"/>
    <property type="match status" value="1"/>
</dbReference>
<dbReference type="GO" id="GO:0008360">
    <property type="term" value="P:regulation of cell shape"/>
    <property type="evidence" value="ECO:0007669"/>
    <property type="project" value="UniProtKB-KW"/>
</dbReference>
<dbReference type="AlphaFoldDB" id="A0A4R1B2Q5"/>
<sequence>MEVYVMKRIVSLIVMSFLMTTLFVPATLAKENDGLDLAKNVKSAILIERDTGAILYEKNSNEQLPPASMTKVMTMLLIMEALDEGRLSMDEKIRTSEYAASMGGSQIFLEPGEEMTTEQMLEGIAIGSGNDASVAMAERLAGSEEEFVKLMNKKAKELGLKDTEFKTATGLPGHGDYSTAHDMSMMAKELLKYEVITKFTGTYESYLRENTDKKFWLVNTNRLVKFYPGVDGLKTGFTNEAKYCLTATAEKDGMRVIAVVFGAPTSKERNAQVTKMLDYAFSQYETHPLYKRNVALGKVAISKGEKKRVEAMTSEPISLLTKKGQGIENIKQSVELNKNVKAPVNKGDKVGTLKLKQDGKTIVETPLVAKEDSKEASWWTLYKRSMGMFTKAGQ</sequence>
<evidence type="ECO:0000259" key="16">
    <source>
        <dbReference type="SMART" id="SM00936"/>
    </source>
</evidence>
<dbReference type="InterPro" id="IPR012338">
    <property type="entry name" value="Beta-lactam/transpept-like"/>
</dbReference>
<comment type="function">
    <text evidence="1">Removes C-terminal D-alanyl residues from sugar-peptide cell wall precursors.</text>
</comment>
<dbReference type="SMART" id="SM00936">
    <property type="entry name" value="PBP5_C"/>
    <property type="match status" value="1"/>
</dbReference>
<accession>A0A4R1B2Q5</accession>
<keyword evidence="11" id="KW-0961">Cell wall biogenesis/degradation</keyword>
<keyword evidence="5 17" id="KW-0121">Carboxypeptidase</keyword>
<dbReference type="GO" id="GO:0006508">
    <property type="term" value="P:proteolysis"/>
    <property type="evidence" value="ECO:0007669"/>
    <property type="project" value="UniProtKB-KW"/>
</dbReference>
<protein>
    <recommendedName>
        <fullName evidence="4">serine-type D-Ala-D-Ala carboxypeptidase</fullName>
        <ecNumber evidence="4">3.4.16.4</ecNumber>
    </recommendedName>
</protein>
<evidence type="ECO:0000256" key="12">
    <source>
        <dbReference type="ARBA" id="ARBA00034000"/>
    </source>
</evidence>
<evidence type="ECO:0000256" key="5">
    <source>
        <dbReference type="ARBA" id="ARBA00022645"/>
    </source>
</evidence>
<dbReference type="InterPro" id="IPR015956">
    <property type="entry name" value="Peniciliin-bd_prot_C_sf"/>
</dbReference>
<dbReference type="InterPro" id="IPR001967">
    <property type="entry name" value="Peptidase_S11_N"/>
</dbReference>
<evidence type="ECO:0000256" key="3">
    <source>
        <dbReference type="ARBA" id="ARBA00007164"/>
    </source>
</evidence>
<evidence type="ECO:0000256" key="1">
    <source>
        <dbReference type="ARBA" id="ARBA00003217"/>
    </source>
</evidence>
<evidence type="ECO:0000256" key="8">
    <source>
        <dbReference type="ARBA" id="ARBA00022801"/>
    </source>
</evidence>
<comment type="similarity">
    <text evidence="3 15">Belongs to the peptidase S11 family.</text>
</comment>
<comment type="caution">
    <text evidence="17">The sequence shown here is derived from an EMBL/GenBank/DDBJ whole genome shotgun (WGS) entry which is preliminary data.</text>
</comment>
<evidence type="ECO:0000256" key="9">
    <source>
        <dbReference type="ARBA" id="ARBA00022960"/>
    </source>
</evidence>
<evidence type="ECO:0000256" key="14">
    <source>
        <dbReference type="PIRSR" id="PIRSR618044-2"/>
    </source>
</evidence>
<dbReference type="SUPFAM" id="SSF69189">
    <property type="entry name" value="Penicillin-binding protein associated domain"/>
    <property type="match status" value="1"/>
</dbReference>
<dbReference type="EC" id="3.4.16.4" evidence="4"/>
<dbReference type="PANTHER" id="PTHR21581">
    <property type="entry name" value="D-ALANYL-D-ALANINE CARBOXYPEPTIDASE"/>
    <property type="match status" value="1"/>
</dbReference>
<dbReference type="Pfam" id="PF07943">
    <property type="entry name" value="PBP5_C"/>
    <property type="match status" value="1"/>
</dbReference>
<evidence type="ECO:0000256" key="6">
    <source>
        <dbReference type="ARBA" id="ARBA00022670"/>
    </source>
</evidence>
<dbReference type="UniPathway" id="UPA00219"/>
<reference evidence="17 18" key="1">
    <citation type="submission" date="2019-03" db="EMBL/GenBank/DDBJ databases">
        <authorList>
            <person name="Jensen L."/>
            <person name="Storgaard J."/>
            <person name="Sulaj E."/>
            <person name="Schramm A."/>
            <person name="Marshall I.P.G."/>
        </authorList>
    </citation>
    <scope>NUCLEOTIDE SEQUENCE [LARGE SCALE GENOMIC DNA]</scope>
    <source>
        <strain evidence="17 18">2017H2G3</strain>
    </source>
</reference>